<evidence type="ECO:0000313" key="6">
    <source>
        <dbReference type="Proteomes" id="UP000095751"/>
    </source>
</evidence>
<feature type="domain" description="CSD" evidence="4">
    <location>
        <begin position="329"/>
        <end position="427"/>
    </location>
</feature>
<dbReference type="PANTHER" id="PTHR11544">
    <property type="entry name" value="COLD SHOCK DOMAIN CONTAINING PROTEINS"/>
    <property type="match status" value="1"/>
</dbReference>
<feature type="region of interest" description="Disordered" evidence="2">
    <location>
        <begin position="52"/>
        <end position="89"/>
    </location>
</feature>
<dbReference type="AlphaFoldDB" id="A0A1E7EY58"/>
<evidence type="ECO:0000259" key="4">
    <source>
        <dbReference type="PROSITE" id="PS51857"/>
    </source>
</evidence>
<dbReference type="InterPro" id="IPR002059">
    <property type="entry name" value="CSP_DNA-bd"/>
</dbReference>
<keyword evidence="3" id="KW-1133">Transmembrane helix</keyword>
<keyword evidence="1" id="KW-0175">Coiled coil</keyword>
<protein>
    <recommendedName>
        <fullName evidence="4">CSD domain-containing protein</fullName>
    </recommendedName>
</protein>
<dbReference type="Proteomes" id="UP000095751">
    <property type="component" value="Unassembled WGS sequence"/>
</dbReference>
<dbReference type="InParanoid" id="A0A1E7EY58"/>
<dbReference type="InterPro" id="IPR012340">
    <property type="entry name" value="NA-bd_OB-fold"/>
</dbReference>
<dbReference type="GO" id="GO:0003676">
    <property type="term" value="F:nucleic acid binding"/>
    <property type="evidence" value="ECO:0007669"/>
    <property type="project" value="InterPro"/>
</dbReference>
<dbReference type="SMART" id="SM00357">
    <property type="entry name" value="CSP"/>
    <property type="match status" value="1"/>
</dbReference>
<evidence type="ECO:0000256" key="1">
    <source>
        <dbReference type="SAM" id="Coils"/>
    </source>
</evidence>
<keyword evidence="3" id="KW-0472">Membrane</keyword>
<keyword evidence="3" id="KW-0812">Transmembrane</keyword>
<dbReference type="KEGG" id="fcy:FRACYDRAFT_246061"/>
<feature type="transmembrane region" description="Helical" evidence="3">
    <location>
        <begin position="12"/>
        <end position="35"/>
    </location>
</feature>
<dbReference type="EMBL" id="KV784369">
    <property type="protein sequence ID" value="OEU10960.1"/>
    <property type="molecule type" value="Genomic_DNA"/>
</dbReference>
<gene>
    <name evidence="5" type="ORF">FRACYDRAFT_246061</name>
</gene>
<accession>A0A1E7EY58</accession>
<dbReference type="InterPro" id="IPR011129">
    <property type="entry name" value="CSD"/>
</dbReference>
<dbReference type="InterPro" id="IPR050181">
    <property type="entry name" value="Cold_shock_domain"/>
</dbReference>
<dbReference type="OrthoDB" id="40576at2759"/>
<dbReference type="PROSITE" id="PS51857">
    <property type="entry name" value="CSD_2"/>
    <property type="match status" value="1"/>
</dbReference>
<dbReference type="SUPFAM" id="SSF50249">
    <property type="entry name" value="Nucleic acid-binding proteins"/>
    <property type="match status" value="1"/>
</dbReference>
<proteinExistence type="predicted"/>
<organism evidence="5 6">
    <name type="scientific">Fragilariopsis cylindrus CCMP1102</name>
    <dbReference type="NCBI Taxonomy" id="635003"/>
    <lineage>
        <taxon>Eukaryota</taxon>
        <taxon>Sar</taxon>
        <taxon>Stramenopiles</taxon>
        <taxon>Ochrophyta</taxon>
        <taxon>Bacillariophyta</taxon>
        <taxon>Bacillariophyceae</taxon>
        <taxon>Bacillariophycidae</taxon>
        <taxon>Bacillariales</taxon>
        <taxon>Bacillariaceae</taxon>
        <taxon>Fragilariopsis</taxon>
    </lineage>
</organism>
<feature type="compositionally biased region" description="Low complexity" evidence="2">
    <location>
        <begin position="57"/>
        <end position="89"/>
    </location>
</feature>
<name>A0A1E7EY58_9STRA</name>
<evidence type="ECO:0000256" key="3">
    <source>
        <dbReference type="SAM" id="Phobius"/>
    </source>
</evidence>
<dbReference type="Gene3D" id="2.40.50.140">
    <property type="entry name" value="Nucleic acid-binding proteins"/>
    <property type="match status" value="1"/>
</dbReference>
<sequence>MMVNNNNNNNTLHEMIVAVFMISLMLMMMGSIQLLQPSEAWVSSPTSSVYRSMSRPNTMTTNNKNINNIQSTCTRTRSGSTTSTTSSSSTSLFGMFDWVDDLFGGIFPSYETPTETVPIETTPTAVVVVAEEEKEKAKEEEIQKVEEKVQEDKAVSSSTVVDATEAVAVAVAVPVAVEETAVEAEIETIDVSIPYMATAQIAYEQSDKSMPYDKFESKFLANAIQEVIAKQPVDISIPYDSAAQLAYDRSDKSVSFADFKPKYIAKAIEEVIAKQPVVEEKIVEKIEQPHTPVSSSTMEEEVAVVAVEEKKEEVVAVAVEEKKEEAVVVAAGVVQWYNGKTGFGFIRPFETSEEEKEIKEILACDPKGPQTRTKGIFVHHSAIQCPTNDDIHEGQTFFRKLYMRETVDFDVGTDPRNGRPVATNVTGPNGINVKAILKQKLDKKKADEQSAAIEAGGE</sequence>
<keyword evidence="6" id="KW-1185">Reference proteome</keyword>
<evidence type="ECO:0000256" key="2">
    <source>
        <dbReference type="SAM" id="MobiDB-lite"/>
    </source>
</evidence>
<reference evidence="5 6" key="1">
    <citation type="submission" date="2016-09" db="EMBL/GenBank/DDBJ databases">
        <title>Extensive genetic diversity and differential bi-allelic expression allows diatom success in the polar Southern Ocean.</title>
        <authorList>
            <consortium name="DOE Joint Genome Institute"/>
            <person name="Mock T."/>
            <person name="Otillar R.P."/>
            <person name="Strauss J."/>
            <person name="Dupont C."/>
            <person name="Frickenhaus S."/>
            <person name="Maumus F."/>
            <person name="Mcmullan M."/>
            <person name="Sanges R."/>
            <person name="Schmutz J."/>
            <person name="Toseland A."/>
            <person name="Valas R."/>
            <person name="Veluchamy A."/>
            <person name="Ward B.J."/>
            <person name="Allen A."/>
            <person name="Barry K."/>
            <person name="Falciatore A."/>
            <person name="Ferrante M."/>
            <person name="Fortunato A.E."/>
            <person name="Gloeckner G."/>
            <person name="Gruber A."/>
            <person name="Hipkin R."/>
            <person name="Janech M."/>
            <person name="Kroth P."/>
            <person name="Leese F."/>
            <person name="Lindquist E."/>
            <person name="Lyon B.R."/>
            <person name="Martin J."/>
            <person name="Mayer C."/>
            <person name="Parker M."/>
            <person name="Quesneville H."/>
            <person name="Raymond J."/>
            <person name="Uhlig C."/>
            <person name="Valentin K.U."/>
            <person name="Worden A.Z."/>
            <person name="Armbrust E.V."/>
            <person name="Bowler C."/>
            <person name="Green B."/>
            <person name="Moulton V."/>
            <person name="Van Oosterhout C."/>
            <person name="Grigoriev I."/>
        </authorList>
    </citation>
    <scope>NUCLEOTIDE SEQUENCE [LARGE SCALE GENOMIC DNA]</scope>
    <source>
        <strain evidence="5 6">CCMP1102</strain>
    </source>
</reference>
<evidence type="ECO:0000313" key="5">
    <source>
        <dbReference type="EMBL" id="OEU10960.1"/>
    </source>
</evidence>
<feature type="coiled-coil region" evidence="1">
    <location>
        <begin position="127"/>
        <end position="155"/>
    </location>
</feature>